<dbReference type="SMART" id="SM00857">
    <property type="entry name" value="Resolvase"/>
    <property type="match status" value="1"/>
</dbReference>
<keyword evidence="2" id="KW-0229">DNA integration</keyword>
<evidence type="ECO:0000256" key="4">
    <source>
        <dbReference type="ARBA" id="ARBA00023172"/>
    </source>
</evidence>
<keyword evidence="3" id="KW-0238">DNA-binding</keyword>
<dbReference type="PROSITE" id="PS51736">
    <property type="entry name" value="RECOMBINASES_3"/>
    <property type="match status" value="1"/>
</dbReference>
<dbReference type="Proteomes" id="UP000614200">
    <property type="component" value="Unassembled WGS sequence"/>
</dbReference>
<dbReference type="PROSITE" id="PS00397">
    <property type="entry name" value="RECOMBINASES_1"/>
    <property type="match status" value="1"/>
</dbReference>
<protein>
    <submittedName>
        <fullName evidence="7">Recombinase family protein</fullName>
    </submittedName>
</protein>
<dbReference type="InterPro" id="IPR050639">
    <property type="entry name" value="SSR_resolvase"/>
</dbReference>
<dbReference type="InterPro" id="IPR006118">
    <property type="entry name" value="Recombinase_CS"/>
</dbReference>
<dbReference type="InterPro" id="IPR006119">
    <property type="entry name" value="Resolv_N"/>
</dbReference>
<dbReference type="Gene3D" id="1.10.10.60">
    <property type="entry name" value="Homeodomain-like"/>
    <property type="match status" value="1"/>
</dbReference>
<dbReference type="SUPFAM" id="SSF53041">
    <property type="entry name" value="Resolvase-like"/>
    <property type="match status" value="1"/>
</dbReference>
<dbReference type="PANTHER" id="PTHR30461">
    <property type="entry name" value="DNA-INVERTASE FROM LAMBDOID PROPHAGE"/>
    <property type="match status" value="1"/>
</dbReference>
<accession>A0ABR9ZYQ1</accession>
<name>A0ABR9ZYQ1_9FIRM</name>
<keyword evidence="8" id="KW-1185">Reference proteome</keyword>
<dbReference type="PANTHER" id="PTHR30461:SF2">
    <property type="entry name" value="SERINE RECOMBINASE PINE-RELATED"/>
    <property type="match status" value="1"/>
</dbReference>
<organism evidence="7 8">
    <name type="scientific">Fusibacter ferrireducens</name>
    <dbReference type="NCBI Taxonomy" id="2785058"/>
    <lineage>
        <taxon>Bacteria</taxon>
        <taxon>Bacillati</taxon>
        <taxon>Bacillota</taxon>
        <taxon>Clostridia</taxon>
        <taxon>Eubacteriales</taxon>
        <taxon>Eubacteriales Family XII. Incertae Sedis</taxon>
        <taxon>Fusibacter</taxon>
    </lineage>
</organism>
<dbReference type="Pfam" id="PF00239">
    <property type="entry name" value="Resolvase"/>
    <property type="match status" value="1"/>
</dbReference>
<dbReference type="Gene3D" id="3.40.50.1390">
    <property type="entry name" value="Resolvase, N-terminal catalytic domain"/>
    <property type="match status" value="1"/>
</dbReference>
<dbReference type="Pfam" id="PF02796">
    <property type="entry name" value="HTH_7"/>
    <property type="match status" value="1"/>
</dbReference>
<evidence type="ECO:0000256" key="3">
    <source>
        <dbReference type="ARBA" id="ARBA00023125"/>
    </source>
</evidence>
<proteinExistence type="inferred from homology"/>
<feature type="active site" description="O-(5'-phospho-DNA)-serine intermediate" evidence="5">
    <location>
        <position position="9"/>
    </location>
</feature>
<dbReference type="CDD" id="cd03768">
    <property type="entry name" value="SR_ResInv"/>
    <property type="match status" value="1"/>
</dbReference>
<dbReference type="SUPFAM" id="SSF46689">
    <property type="entry name" value="Homeodomain-like"/>
    <property type="match status" value="1"/>
</dbReference>
<dbReference type="InterPro" id="IPR036162">
    <property type="entry name" value="Resolvase-like_N_sf"/>
</dbReference>
<feature type="domain" description="Resolvase/invertase-type recombinase catalytic" evidence="6">
    <location>
        <begin position="1"/>
        <end position="140"/>
    </location>
</feature>
<evidence type="ECO:0000256" key="2">
    <source>
        <dbReference type="ARBA" id="ARBA00022908"/>
    </source>
</evidence>
<reference evidence="7 8" key="1">
    <citation type="submission" date="2020-11" db="EMBL/GenBank/DDBJ databases">
        <title>Fusibacter basophilias sp. nov.</title>
        <authorList>
            <person name="Qiu D."/>
        </authorList>
    </citation>
    <scope>NUCLEOTIDE SEQUENCE [LARGE SCALE GENOMIC DNA]</scope>
    <source>
        <strain evidence="7 8">Q10-2</strain>
    </source>
</reference>
<keyword evidence="4" id="KW-0233">DNA recombination</keyword>
<comment type="caution">
    <text evidence="7">The sequence shown here is derived from an EMBL/GenBank/DDBJ whole genome shotgun (WGS) entry which is preliminary data.</text>
</comment>
<dbReference type="InterPro" id="IPR009057">
    <property type="entry name" value="Homeodomain-like_sf"/>
</dbReference>
<sequence length="191" mass="21346">MVYGYIRVSTDKQSDNNSFPVQESAILEKYPDARIFSEAYTATNKGTRKVFKEVIEMLHESDTLVVAKMDRFARSVKAGVSTVEELLEKGVTVDILNIGRLDNTPTGKLMYTTLLAYAEFEASLIAERTKAGRDRVRADNPDMKWGRPNKYTSEQISHALSLLSSGLSYSLVAKKTGISISTLTRAKRKRV</sequence>
<evidence type="ECO:0000259" key="6">
    <source>
        <dbReference type="PROSITE" id="PS51736"/>
    </source>
</evidence>
<dbReference type="EMBL" id="JADKNH010000012">
    <property type="protein sequence ID" value="MBF4695086.1"/>
    <property type="molecule type" value="Genomic_DNA"/>
</dbReference>
<evidence type="ECO:0000256" key="1">
    <source>
        <dbReference type="ARBA" id="ARBA00009913"/>
    </source>
</evidence>
<dbReference type="RefSeq" id="WP_194703322.1">
    <property type="nucleotide sequence ID" value="NZ_JADKNH010000012.1"/>
</dbReference>
<evidence type="ECO:0000313" key="7">
    <source>
        <dbReference type="EMBL" id="MBF4695086.1"/>
    </source>
</evidence>
<evidence type="ECO:0000313" key="8">
    <source>
        <dbReference type="Proteomes" id="UP000614200"/>
    </source>
</evidence>
<gene>
    <name evidence="7" type="ORF">ISU02_18455</name>
</gene>
<evidence type="ECO:0000256" key="5">
    <source>
        <dbReference type="PROSITE-ProRule" id="PRU10137"/>
    </source>
</evidence>
<dbReference type="InterPro" id="IPR006120">
    <property type="entry name" value="Resolvase_HTH_dom"/>
</dbReference>
<comment type="similarity">
    <text evidence="1">Belongs to the site-specific recombinase resolvase family.</text>
</comment>